<keyword evidence="6" id="KW-0032">Aminotransferase</keyword>
<comment type="caution">
    <text evidence="6">The sequence shown here is derived from an EMBL/GenBank/DDBJ whole genome shotgun (WGS) entry which is preliminary data.</text>
</comment>
<keyword evidence="2" id="KW-0663">Pyridoxal phosphate</keyword>
<feature type="domain" description="Aminotransferase class V" evidence="5">
    <location>
        <begin position="21"/>
        <end position="382"/>
    </location>
</feature>
<dbReference type="InterPro" id="IPR015424">
    <property type="entry name" value="PyrdxlP-dep_Trfase"/>
</dbReference>
<organism evidence="6 7">
    <name type="scientific">Salinicola corii</name>
    <dbReference type="NCBI Taxonomy" id="2606937"/>
    <lineage>
        <taxon>Bacteria</taxon>
        <taxon>Pseudomonadati</taxon>
        <taxon>Pseudomonadota</taxon>
        <taxon>Gammaproteobacteria</taxon>
        <taxon>Oceanospirillales</taxon>
        <taxon>Halomonadaceae</taxon>
        <taxon>Salinicola</taxon>
    </lineage>
</organism>
<evidence type="ECO:0000259" key="5">
    <source>
        <dbReference type="Pfam" id="PF00266"/>
    </source>
</evidence>
<evidence type="ECO:0000256" key="4">
    <source>
        <dbReference type="RuleBase" id="RU004504"/>
    </source>
</evidence>
<proteinExistence type="inferred from homology"/>
<dbReference type="EMBL" id="VTPX01000009">
    <property type="protein sequence ID" value="KAA0016846.1"/>
    <property type="molecule type" value="Genomic_DNA"/>
</dbReference>
<accession>A0A640WCK3</accession>
<evidence type="ECO:0000313" key="7">
    <source>
        <dbReference type="Proteomes" id="UP000466024"/>
    </source>
</evidence>
<comment type="similarity">
    <text evidence="3">Belongs to the class-V pyridoxal-phosphate-dependent aminotransferase family.</text>
</comment>
<dbReference type="InterPro" id="IPR000192">
    <property type="entry name" value="Aminotrans_V_dom"/>
</dbReference>
<dbReference type="PANTHER" id="PTHR43586:SF24">
    <property type="entry name" value="BLR4730 PROTEIN"/>
    <property type="match status" value="1"/>
</dbReference>
<gene>
    <name evidence="6" type="ORF">F0A16_15205</name>
</gene>
<dbReference type="InterPro" id="IPR015421">
    <property type="entry name" value="PyrdxlP-dep_Trfase_major"/>
</dbReference>
<dbReference type="Pfam" id="PF00266">
    <property type="entry name" value="Aminotran_5"/>
    <property type="match status" value="1"/>
</dbReference>
<dbReference type="InterPro" id="IPR015422">
    <property type="entry name" value="PyrdxlP-dep_Trfase_small"/>
</dbReference>
<dbReference type="SUPFAM" id="SSF53383">
    <property type="entry name" value="PLP-dependent transferases"/>
    <property type="match status" value="1"/>
</dbReference>
<evidence type="ECO:0000256" key="2">
    <source>
        <dbReference type="ARBA" id="ARBA00022898"/>
    </source>
</evidence>
<keyword evidence="7" id="KW-1185">Reference proteome</keyword>
<dbReference type="InterPro" id="IPR020578">
    <property type="entry name" value="Aminotrans_V_PyrdxlP_BS"/>
</dbReference>
<dbReference type="Proteomes" id="UP000466024">
    <property type="component" value="Unassembled WGS sequence"/>
</dbReference>
<dbReference type="Gene3D" id="3.90.1150.10">
    <property type="entry name" value="Aspartate Aminotransferase, domain 1"/>
    <property type="match status" value="1"/>
</dbReference>
<sequence>MAGMSLEPTRSHPVQPADLCYLNNASVGLQSPAVSARLRDWLEAEMAAYPRQRLESAFWDGQATRTRLGHWIGAPEAQVAFGASTSQLMAQVIGSLNLSGRRLLVAPGEWASNIVMLRRLGREPPRAIELLATDATGRLDMAAIARQIDDDVAAILTPLVTSIEGRRYEVEALGDLPRPSHCPLIVDAAQGLGQTEIDVRRLGCDVLVATTRKWLRGPRGMALLYVSQPAMAMMHLNPTPELAGLRLETETQRFVDLPRARRFDASDLSVMSQVALTAALNELQQIALEPMRDHLAVLAGRVYDIAREQGVRPLLPHPETGIATIHLPDIEPLQVRQRLDAAGIVAKTCSTSAEPLNVRLPTTGTLLRISPHWHNTSADIDRAMAALR</sequence>
<protein>
    <submittedName>
        <fullName evidence="6">Aminotransferase class V-fold PLP-dependent enzyme</fullName>
    </submittedName>
</protein>
<dbReference type="PANTHER" id="PTHR43586">
    <property type="entry name" value="CYSTEINE DESULFURASE"/>
    <property type="match status" value="1"/>
</dbReference>
<keyword evidence="6" id="KW-0808">Transferase</keyword>
<evidence type="ECO:0000256" key="3">
    <source>
        <dbReference type="RuleBase" id="RU004075"/>
    </source>
</evidence>
<dbReference type="GO" id="GO:0008483">
    <property type="term" value="F:transaminase activity"/>
    <property type="evidence" value="ECO:0007669"/>
    <property type="project" value="UniProtKB-KW"/>
</dbReference>
<comment type="cofactor">
    <cofactor evidence="1 4">
        <name>pyridoxal 5'-phosphate</name>
        <dbReference type="ChEBI" id="CHEBI:597326"/>
    </cofactor>
</comment>
<dbReference type="Gene3D" id="3.40.640.10">
    <property type="entry name" value="Type I PLP-dependent aspartate aminotransferase-like (Major domain)"/>
    <property type="match status" value="1"/>
</dbReference>
<name>A0A640WCK3_9GAMM</name>
<dbReference type="AlphaFoldDB" id="A0A640WCK3"/>
<reference evidence="6 7" key="1">
    <citation type="submission" date="2019-08" db="EMBL/GenBank/DDBJ databases">
        <title>Bioinformatics analysis of the strain L3 and L5.</title>
        <authorList>
            <person name="Li X."/>
        </authorList>
    </citation>
    <scope>NUCLEOTIDE SEQUENCE [LARGE SCALE GENOMIC DNA]</scope>
    <source>
        <strain evidence="6 7">L3</strain>
    </source>
</reference>
<dbReference type="PROSITE" id="PS00595">
    <property type="entry name" value="AA_TRANSFER_CLASS_5"/>
    <property type="match status" value="1"/>
</dbReference>
<evidence type="ECO:0000256" key="1">
    <source>
        <dbReference type="ARBA" id="ARBA00001933"/>
    </source>
</evidence>
<evidence type="ECO:0000313" key="6">
    <source>
        <dbReference type="EMBL" id="KAA0016846.1"/>
    </source>
</evidence>